<keyword evidence="4" id="KW-1185">Reference proteome</keyword>
<dbReference type="Gramene" id="PRQ34928">
    <property type="protein sequence ID" value="PRQ34928"/>
    <property type="gene ID" value="RchiOBHm_Chr5g0074501"/>
</dbReference>
<feature type="compositionally biased region" description="Low complexity" evidence="1">
    <location>
        <begin position="241"/>
        <end position="250"/>
    </location>
</feature>
<dbReference type="Proteomes" id="UP000238479">
    <property type="component" value="Chromosome 5"/>
</dbReference>
<feature type="region of interest" description="Disordered" evidence="1">
    <location>
        <begin position="223"/>
        <end position="250"/>
    </location>
</feature>
<keyword evidence="2" id="KW-0472">Membrane</keyword>
<name>A0A2P6QL68_ROSCH</name>
<protein>
    <submittedName>
        <fullName evidence="3">Uncharacterized protein</fullName>
    </submittedName>
</protein>
<reference evidence="3 4" key="1">
    <citation type="journal article" date="2018" name="Nat. Genet.">
        <title>The Rosa genome provides new insights in the design of modern roses.</title>
        <authorList>
            <person name="Bendahmane M."/>
        </authorList>
    </citation>
    <scope>NUCLEOTIDE SEQUENCE [LARGE SCALE GENOMIC DNA]</scope>
    <source>
        <strain evidence="4">cv. Old Blush</strain>
    </source>
</reference>
<feature type="transmembrane region" description="Helical" evidence="2">
    <location>
        <begin position="85"/>
        <end position="104"/>
    </location>
</feature>
<feature type="transmembrane region" description="Helical" evidence="2">
    <location>
        <begin position="116"/>
        <end position="142"/>
    </location>
</feature>
<proteinExistence type="predicted"/>
<evidence type="ECO:0000313" key="3">
    <source>
        <dbReference type="EMBL" id="PRQ34928.1"/>
    </source>
</evidence>
<feature type="transmembrane region" description="Helical" evidence="2">
    <location>
        <begin position="148"/>
        <end position="176"/>
    </location>
</feature>
<evidence type="ECO:0000313" key="4">
    <source>
        <dbReference type="Proteomes" id="UP000238479"/>
    </source>
</evidence>
<comment type="caution">
    <text evidence="3">The sequence shown here is derived from an EMBL/GenBank/DDBJ whole genome shotgun (WGS) entry which is preliminary data.</text>
</comment>
<keyword evidence="2" id="KW-0812">Transmembrane</keyword>
<gene>
    <name evidence="3" type="ORF">RchiOBHm_Chr5g0074501</name>
</gene>
<accession>A0A2P6QL68</accession>
<evidence type="ECO:0000256" key="2">
    <source>
        <dbReference type="SAM" id="Phobius"/>
    </source>
</evidence>
<dbReference type="EMBL" id="PDCK01000043">
    <property type="protein sequence ID" value="PRQ34928.1"/>
    <property type="molecule type" value="Genomic_DNA"/>
</dbReference>
<keyword evidence="2" id="KW-1133">Transmembrane helix</keyword>
<feature type="region of interest" description="Disordered" evidence="1">
    <location>
        <begin position="183"/>
        <end position="209"/>
    </location>
</feature>
<sequence>MTERPKNPEEPNRPVRFGSGFRLKIVVFGPVRSQTHSCRSGPGPGLLLTFWTEEPELDYTSNIFFIFCTDPLTLLTYPSTFHSTYPYHSSLFSLLLLLFLYFFYSSLFSLSSASSFFCLLLLLFLYFFYSSLFSLLCIFFLLSPSSSSFIFLLSFFSLFLLLSFTIPLLSSASLFFNSSSSSSSSSLASQPQAPNFAPPPKTRDQPVHYSSFPLPLALQVQLRRRHRARSLRPPPLPSPQSPQVVHDIRN</sequence>
<organism evidence="3 4">
    <name type="scientific">Rosa chinensis</name>
    <name type="common">China rose</name>
    <dbReference type="NCBI Taxonomy" id="74649"/>
    <lineage>
        <taxon>Eukaryota</taxon>
        <taxon>Viridiplantae</taxon>
        <taxon>Streptophyta</taxon>
        <taxon>Embryophyta</taxon>
        <taxon>Tracheophyta</taxon>
        <taxon>Spermatophyta</taxon>
        <taxon>Magnoliopsida</taxon>
        <taxon>eudicotyledons</taxon>
        <taxon>Gunneridae</taxon>
        <taxon>Pentapetalae</taxon>
        <taxon>rosids</taxon>
        <taxon>fabids</taxon>
        <taxon>Rosales</taxon>
        <taxon>Rosaceae</taxon>
        <taxon>Rosoideae</taxon>
        <taxon>Rosoideae incertae sedis</taxon>
        <taxon>Rosa</taxon>
    </lineage>
</organism>
<dbReference type="AlphaFoldDB" id="A0A2P6QL68"/>
<evidence type="ECO:0000256" key="1">
    <source>
        <dbReference type="SAM" id="MobiDB-lite"/>
    </source>
</evidence>